<feature type="modified residue" description="4-aspartylphosphate" evidence="3">
    <location>
        <position position="64"/>
    </location>
</feature>
<comment type="catalytic activity">
    <reaction evidence="2">
        <text>2 GTP = 3',3'-c-di-GMP + 2 diphosphate</text>
        <dbReference type="Rhea" id="RHEA:24898"/>
        <dbReference type="ChEBI" id="CHEBI:33019"/>
        <dbReference type="ChEBI" id="CHEBI:37565"/>
        <dbReference type="ChEBI" id="CHEBI:58805"/>
        <dbReference type="EC" id="2.7.7.65"/>
    </reaction>
</comment>
<dbReference type="Gene3D" id="3.40.50.2300">
    <property type="match status" value="1"/>
</dbReference>
<dbReference type="Pfam" id="PF00072">
    <property type="entry name" value="Response_reg"/>
    <property type="match status" value="1"/>
</dbReference>
<dbReference type="PANTHER" id="PTHR45138">
    <property type="entry name" value="REGULATORY COMPONENTS OF SENSORY TRANSDUCTION SYSTEM"/>
    <property type="match status" value="1"/>
</dbReference>
<evidence type="ECO:0000313" key="7">
    <source>
        <dbReference type="Proteomes" id="UP000245820"/>
    </source>
</evidence>
<dbReference type="SMART" id="SM00267">
    <property type="entry name" value="GGDEF"/>
    <property type="match status" value="1"/>
</dbReference>
<dbReference type="EC" id="2.7.7.65" evidence="1"/>
<feature type="domain" description="Response regulatory" evidence="4">
    <location>
        <begin position="16"/>
        <end position="131"/>
    </location>
</feature>
<dbReference type="InterPro" id="IPR029787">
    <property type="entry name" value="Nucleotide_cyclase"/>
</dbReference>
<dbReference type="InterPro" id="IPR011006">
    <property type="entry name" value="CheY-like_superfamily"/>
</dbReference>
<dbReference type="PANTHER" id="PTHR45138:SF9">
    <property type="entry name" value="DIGUANYLATE CYCLASE DGCM-RELATED"/>
    <property type="match status" value="1"/>
</dbReference>
<dbReference type="InterPro" id="IPR050469">
    <property type="entry name" value="Diguanylate_Cyclase"/>
</dbReference>
<dbReference type="PROSITE" id="PS50110">
    <property type="entry name" value="RESPONSE_REGULATORY"/>
    <property type="match status" value="1"/>
</dbReference>
<gene>
    <name evidence="6" type="ORF">DIR46_06105</name>
</gene>
<dbReference type="AlphaFoldDB" id="A0A2S2DGP5"/>
<sequence length="312" mass="34124">MFTLQPAELPDPGRRTVLVIDDQTINIRAIYQTLASDYEVLMATGGEAGLAACRQHQPDLVLLDLVMPGMSGLEVAARLKADPLTRGIPLLFVTASTDVDEESRCWEAGAVDFVTKPFNPMTLRRRVGVHLALKLQAETLQKMAYVDGLTEIPNRRYFNERVAAELARARRDGTGLVLMLADVDFFKRYNDHYGHQAGDACLRQVAGAFTRILQRPADFAARYGGEEFALLAPGAGYAAAQVLSAGLRREMHALALPHARSDAARCVTLSVGAVWTDQARDVDVDSLLRLADQQLYRAKEAGRDRACIASAA</sequence>
<accession>A0A2S2DGP5</accession>
<dbReference type="PROSITE" id="PS50887">
    <property type="entry name" value="GGDEF"/>
    <property type="match status" value="1"/>
</dbReference>
<evidence type="ECO:0000256" key="2">
    <source>
        <dbReference type="ARBA" id="ARBA00034247"/>
    </source>
</evidence>
<dbReference type="GO" id="GO:0043709">
    <property type="term" value="P:cell adhesion involved in single-species biofilm formation"/>
    <property type="evidence" value="ECO:0007669"/>
    <property type="project" value="TreeGrafter"/>
</dbReference>
<dbReference type="InterPro" id="IPR000160">
    <property type="entry name" value="GGDEF_dom"/>
</dbReference>
<dbReference type="NCBIfam" id="TIGR00254">
    <property type="entry name" value="GGDEF"/>
    <property type="match status" value="1"/>
</dbReference>
<dbReference type="InterPro" id="IPR001789">
    <property type="entry name" value="Sig_transdc_resp-reg_receiver"/>
</dbReference>
<dbReference type="EMBL" id="CP029343">
    <property type="protein sequence ID" value="AWL04046.1"/>
    <property type="molecule type" value="Genomic_DNA"/>
</dbReference>
<dbReference type="SUPFAM" id="SSF55073">
    <property type="entry name" value="Nucleotide cyclase"/>
    <property type="match status" value="1"/>
</dbReference>
<keyword evidence="7" id="KW-1185">Reference proteome</keyword>
<evidence type="ECO:0000256" key="3">
    <source>
        <dbReference type="PROSITE-ProRule" id="PRU00169"/>
    </source>
</evidence>
<dbReference type="Gene3D" id="3.30.70.270">
    <property type="match status" value="1"/>
</dbReference>
<dbReference type="GO" id="GO:0052621">
    <property type="term" value="F:diguanylate cyclase activity"/>
    <property type="evidence" value="ECO:0007669"/>
    <property type="project" value="UniProtKB-EC"/>
</dbReference>
<dbReference type="Pfam" id="PF00990">
    <property type="entry name" value="GGDEF"/>
    <property type="match status" value="1"/>
</dbReference>
<dbReference type="RefSeq" id="WP_109344437.1">
    <property type="nucleotide sequence ID" value="NZ_CP029343.1"/>
</dbReference>
<dbReference type="CDD" id="cd01949">
    <property type="entry name" value="GGDEF"/>
    <property type="match status" value="1"/>
</dbReference>
<name>A0A2S2DGP5_9BURK</name>
<dbReference type="OrthoDB" id="9813903at2"/>
<evidence type="ECO:0000259" key="4">
    <source>
        <dbReference type="PROSITE" id="PS50110"/>
    </source>
</evidence>
<dbReference type="GO" id="GO:1902201">
    <property type="term" value="P:negative regulation of bacterial-type flagellum-dependent cell motility"/>
    <property type="evidence" value="ECO:0007669"/>
    <property type="project" value="TreeGrafter"/>
</dbReference>
<organism evidence="6 7">
    <name type="scientific">Massilia oculi</name>
    <dbReference type="NCBI Taxonomy" id="945844"/>
    <lineage>
        <taxon>Bacteria</taxon>
        <taxon>Pseudomonadati</taxon>
        <taxon>Pseudomonadota</taxon>
        <taxon>Betaproteobacteria</taxon>
        <taxon>Burkholderiales</taxon>
        <taxon>Oxalobacteraceae</taxon>
        <taxon>Telluria group</taxon>
        <taxon>Massilia</taxon>
    </lineage>
</organism>
<evidence type="ECO:0000259" key="5">
    <source>
        <dbReference type="PROSITE" id="PS50887"/>
    </source>
</evidence>
<reference evidence="6 7" key="1">
    <citation type="submission" date="2018-05" db="EMBL/GenBank/DDBJ databases">
        <title>Complete genome sequence of Massilia oculi sp. nov. CCUG 43427T (=DSM 26321T), the type strain of M. oculi, and comparison with genome sequences of other Massilia strains.</title>
        <authorList>
            <person name="Zhu B."/>
        </authorList>
    </citation>
    <scope>NUCLEOTIDE SEQUENCE [LARGE SCALE GENOMIC DNA]</scope>
    <source>
        <strain evidence="6 7">CCUG 43427</strain>
    </source>
</reference>
<dbReference type="GO" id="GO:0005886">
    <property type="term" value="C:plasma membrane"/>
    <property type="evidence" value="ECO:0007669"/>
    <property type="project" value="TreeGrafter"/>
</dbReference>
<dbReference type="Proteomes" id="UP000245820">
    <property type="component" value="Chromosome"/>
</dbReference>
<proteinExistence type="predicted"/>
<dbReference type="KEGG" id="mtim:DIR46_06105"/>
<evidence type="ECO:0000313" key="6">
    <source>
        <dbReference type="EMBL" id="AWL04046.1"/>
    </source>
</evidence>
<feature type="domain" description="GGDEF" evidence="5">
    <location>
        <begin position="174"/>
        <end position="311"/>
    </location>
</feature>
<dbReference type="InterPro" id="IPR043128">
    <property type="entry name" value="Rev_trsase/Diguanyl_cyclase"/>
</dbReference>
<dbReference type="SUPFAM" id="SSF52172">
    <property type="entry name" value="CheY-like"/>
    <property type="match status" value="1"/>
</dbReference>
<dbReference type="GO" id="GO:0000160">
    <property type="term" value="P:phosphorelay signal transduction system"/>
    <property type="evidence" value="ECO:0007669"/>
    <property type="project" value="InterPro"/>
</dbReference>
<keyword evidence="3" id="KW-0597">Phosphoprotein</keyword>
<protein>
    <recommendedName>
        <fullName evidence="1">diguanylate cyclase</fullName>
        <ecNumber evidence="1">2.7.7.65</ecNumber>
    </recommendedName>
</protein>
<dbReference type="FunFam" id="3.30.70.270:FF:000001">
    <property type="entry name" value="Diguanylate cyclase domain protein"/>
    <property type="match status" value="1"/>
</dbReference>
<dbReference type="SMART" id="SM00448">
    <property type="entry name" value="REC"/>
    <property type="match status" value="1"/>
</dbReference>
<evidence type="ECO:0000256" key="1">
    <source>
        <dbReference type="ARBA" id="ARBA00012528"/>
    </source>
</evidence>